<dbReference type="Proteomes" id="UP001597237">
    <property type="component" value="Unassembled WGS sequence"/>
</dbReference>
<dbReference type="InterPro" id="IPR018483">
    <property type="entry name" value="Carb_kinase_FGGY_CS"/>
</dbReference>
<evidence type="ECO:0000256" key="1">
    <source>
        <dbReference type="ARBA" id="ARBA00009156"/>
    </source>
</evidence>
<dbReference type="InterPro" id="IPR005999">
    <property type="entry name" value="Glycerol_kin"/>
</dbReference>
<keyword evidence="6" id="KW-0067">ATP-binding</keyword>
<gene>
    <name evidence="10" type="primary">glpK</name>
    <name evidence="10" type="ORF">ACFSC0_00010</name>
</gene>
<accession>A0ABW4MW48</accession>
<dbReference type="EMBL" id="JBHUEY010000001">
    <property type="protein sequence ID" value="MFD1781763.1"/>
    <property type="molecule type" value="Genomic_DNA"/>
</dbReference>
<dbReference type="GO" id="GO:0004370">
    <property type="term" value="F:glycerol kinase activity"/>
    <property type="evidence" value="ECO:0007669"/>
    <property type="project" value="UniProtKB-EC"/>
</dbReference>
<evidence type="ECO:0000256" key="6">
    <source>
        <dbReference type="ARBA" id="ARBA00022840"/>
    </source>
</evidence>
<comment type="caution">
    <text evidence="10">The sequence shown here is derived from an EMBL/GenBank/DDBJ whole genome shotgun (WGS) entry which is preliminary data.</text>
</comment>
<keyword evidence="3" id="KW-0547">Nucleotide-binding</keyword>
<dbReference type="PANTHER" id="PTHR10196">
    <property type="entry name" value="SUGAR KINASE"/>
    <property type="match status" value="1"/>
</dbReference>
<organism evidence="10 11">
    <name type="scientific">Phenylobacterium terrae</name>
    <dbReference type="NCBI Taxonomy" id="2665495"/>
    <lineage>
        <taxon>Bacteria</taxon>
        <taxon>Pseudomonadati</taxon>
        <taxon>Pseudomonadota</taxon>
        <taxon>Alphaproteobacteria</taxon>
        <taxon>Caulobacterales</taxon>
        <taxon>Caulobacteraceae</taxon>
        <taxon>Phenylobacterium</taxon>
    </lineage>
</organism>
<dbReference type="PANTHER" id="PTHR10196:SF78">
    <property type="entry name" value="GLYCEROL KINASE"/>
    <property type="match status" value="1"/>
</dbReference>
<dbReference type="InterPro" id="IPR018485">
    <property type="entry name" value="FGGY_C"/>
</dbReference>
<feature type="domain" description="Carbohydrate kinase FGGY C-terminal" evidence="9">
    <location>
        <begin position="262"/>
        <end position="451"/>
    </location>
</feature>
<dbReference type="InterPro" id="IPR000577">
    <property type="entry name" value="Carb_kinase_FGGY"/>
</dbReference>
<keyword evidence="5" id="KW-0319">Glycerol metabolism</keyword>
<keyword evidence="4 7" id="KW-0418">Kinase</keyword>
<dbReference type="PROSITE" id="PS00445">
    <property type="entry name" value="FGGY_KINASES_2"/>
    <property type="match status" value="1"/>
</dbReference>
<dbReference type="Pfam" id="PF02782">
    <property type="entry name" value="FGGY_C"/>
    <property type="match status" value="1"/>
</dbReference>
<proteinExistence type="inferred from homology"/>
<comment type="similarity">
    <text evidence="1 7">Belongs to the FGGY kinase family.</text>
</comment>
<evidence type="ECO:0000313" key="11">
    <source>
        <dbReference type="Proteomes" id="UP001597237"/>
    </source>
</evidence>
<dbReference type="PIRSF" id="PIRSF000538">
    <property type="entry name" value="GlpK"/>
    <property type="match status" value="1"/>
</dbReference>
<dbReference type="SUPFAM" id="SSF53067">
    <property type="entry name" value="Actin-like ATPase domain"/>
    <property type="match status" value="2"/>
</dbReference>
<evidence type="ECO:0000313" key="10">
    <source>
        <dbReference type="EMBL" id="MFD1781763.1"/>
    </source>
</evidence>
<dbReference type="Pfam" id="PF00370">
    <property type="entry name" value="FGGY_N"/>
    <property type="match status" value="1"/>
</dbReference>
<keyword evidence="11" id="KW-1185">Reference proteome</keyword>
<dbReference type="RefSeq" id="WP_377281404.1">
    <property type="nucleotide sequence ID" value="NZ_JBHRSI010000003.1"/>
</dbReference>
<protein>
    <submittedName>
        <fullName evidence="10">Glycerol kinase GlpK</fullName>
        <ecNumber evidence="10">2.7.1.30</ecNumber>
    </submittedName>
</protein>
<dbReference type="InterPro" id="IPR043129">
    <property type="entry name" value="ATPase_NBD"/>
</dbReference>
<evidence type="ECO:0000256" key="7">
    <source>
        <dbReference type="RuleBase" id="RU003733"/>
    </source>
</evidence>
<evidence type="ECO:0000256" key="5">
    <source>
        <dbReference type="ARBA" id="ARBA00022798"/>
    </source>
</evidence>
<name>A0ABW4MW48_9CAUL</name>
<evidence type="ECO:0000256" key="2">
    <source>
        <dbReference type="ARBA" id="ARBA00022679"/>
    </source>
</evidence>
<keyword evidence="2 7" id="KW-0808">Transferase</keyword>
<dbReference type="EC" id="2.7.1.30" evidence="10"/>
<sequence>MAEPLILALDQGTTSTRAVVFDRHGAALAEASRPLKQHYPADGWVEHDADEIFAESVEAMREAIARCGRPAEDVAAIGITNQRETVVVWDKATGRPIHKAIVWQDRRTEDVCARLRGEGLEPEITRRTGLLLDPYFSGTKLAWLLDRVEGARARAERGELLAGTIDTWLVWKLTGGARHVTDATNASRTLLFDLRAGDWSEEMLRVFGVPRAVLPQVVDCAGEGFGETAPELFGRAIPIRGAAGDQQAALMGQGCVRPGEMKATYGTGCFLLVNTGEAAPVSGARLLTTVAARVGGRTTYALEGSIFVAGAAIQWLCEGLGVDSPANAEQLAQAAREGHGVMMVPAFTGLGAPWWDAGARGAITGLTRDAGLAEISQAAFDACAWQTLDLIEAMRSDAPAAFGPDVELRIDGGMSRSAWFAQRLADLTGVSVCRASYLETTALGAALFAGLGAGIYGSMEEAAKARPTTDHARPAWGTRERGAGYERWRAAVQRVRSA</sequence>
<dbReference type="NCBIfam" id="NF000756">
    <property type="entry name" value="PRK00047.1"/>
    <property type="match status" value="1"/>
</dbReference>
<dbReference type="Gene3D" id="3.30.420.40">
    <property type="match status" value="2"/>
</dbReference>
<evidence type="ECO:0000256" key="4">
    <source>
        <dbReference type="ARBA" id="ARBA00022777"/>
    </source>
</evidence>
<dbReference type="NCBIfam" id="TIGR01311">
    <property type="entry name" value="glycerol_kin"/>
    <property type="match status" value="1"/>
</dbReference>
<evidence type="ECO:0000256" key="3">
    <source>
        <dbReference type="ARBA" id="ARBA00022741"/>
    </source>
</evidence>
<reference evidence="11" key="1">
    <citation type="journal article" date="2019" name="Int. J. Syst. Evol. Microbiol.">
        <title>The Global Catalogue of Microorganisms (GCM) 10K type strain sequencing project: providing services to taxonomists for standard genome sequencing and annotation.</title>
        <authorList>
            <consortium name="The Broad Institute Genomics Platform"/>
            <consortium name="The Broad Institute Genome Sequencing Center for Infectious Disease"/>
            <person name="Wu L."/>
            <person name="Ma J."/>
        </authorList>
    </citation>
    <scope>NUCLEOTIDE SEQUENCE [LARGE SCALE GENOMIC DNA]</scope>
    <source>
        <strain evidence="11">DFY28</strain>
    </source>
</reference>
<feature type="domain" description="Carbohydrate kinase FGGY N-terminal" evidence="8">
    <location>
        <begin position="6"/>
        <end position="252"/>
    </location>
</feature>
<evidence type="ECO:0000259" key="9">
    <source>
        <dbReference type="Pfam" id="PF02782"/>
    </source>
</evidence>
<dbReference type="InterPro" id="IPR018484">
    <property type="entry name" value="FGGY_N"/>
</dbReference>
<evidence type="ECO:0000259" key="8">
    <source>
        <dbReference type="Pfam" id="PF00370"/>
    </source>
</evidence>
<dbReference type="CDD" id="cd07786">
    <property type="entry name" value="FGGY_EcGK_like"/>
    <property type="match status" value="1"/>
</dbReference>